<dbReference type="Proteomes" id="UP000095284">
    <property type="component" value="Unplaced"/>
</dbReference>
<name>A0A1I7SKM2_BURXY</name>
<evidence type="ECO:0000256" key="1">
    <source>
        <dbReference type="ARBA" id="ARBA00004370"/>
    </source>
</evidence>
<keyword evidence="3 5" id="KW-1133">Transmembrane helix</keyword>
<evidence type="ECO:0000259" key="6">
    <source>
        <dbReference type="Pfam" id="PF01490"/>
    </source>
</evidence>
<dbReference type="eggNOG" id="KOG1303">
    <property type="taxonomic scope" value="Eukaryota"/>
</dbReference>
<proteinExistence type="predicted"/>
<keyword evidence="2 5" id="KW-0812">Transmembrane</keyword>
<reference evidence="8" key="1">
    <citation type="submission" date="2016-11" db="UniProtKB">
        <authorList>
            <consortium name="WormBaseParasite"/>
        </authorList>
    </citation>
    <scope>IDENTIFICATION</scope>
</reference>
<accession>A0A1I7SKM2</accession>
<comment type="subcellular location">
    <subcellularLocation>
        <location evidence="1">Membrane</location>
    </subcellularLocation>
</comment>
<evidence type="ECO:0000313" key="8">
    <source>
        <dbReference type="WBParaSite" id="BXY_1360200.1"/>
    </source>
</evidence>
<feature type="transmembrane region" description="Helical" evidence="5">
    <location>
        <begin position="54"/>
        <end position="76"/>
    </location>
</feature>
<dbReference type="WBParaSite" id="BXY_1360200.1">
    <property type="protein sequence ID" value="BXY_1360200.1"/>
    <property type="gene ID" value="BXY_1360200"/>
</dbReference>
<dbReference type="InterPro" id="IPR013057">
    <property type="entry name" value="AA_transpt_TM"/>
</dbReference>
<feature type="domain" description="Amino acid transporter transmembrane" evidence="6">
    <location>
        <begin position="52"/>
        <end position="137"/>
    </location>
</feature>
<dbReference type="AlphaFoldDB" id="A0A1I7SKM2"/>
<evidence type="ECO:0000256" key="3">
    <source>
        <dbReference type="ARBA" id="ARBA00022989"/>
    </source>
</evidence>
<organism evidence="7 8">
    <name type="scientific">Bursaphelenchus xylophilus</name>
    <name type="common">Pinewood nematode worm</name>
    <name type="synonym">Aphelenchoides xylophilus</name>
    <dbReference type="NCBI Taxonomy" id="6326"/>
    <lineage>
        <taxon>Eukaryota</taxon>
        <taxon>Metazoa</taxon>
        <taxon>Ecdysozoa</taxon>
        <taxon>Nematoda</taxon>
        <taxon>Chromadorea</taxon>
        <taxon>Rhabditida</taxon>
        <taxon>Tylenchina</taxon>
        <taxon>Tylenchomorpha</taxon>
        <taxon>Aphelenchoidea</taxon>
        <taxon>Aphelenchoididae</taxon>
        <taxon>Bursaphelenchus</taxon>
    </lineage>
</organism>
<evidence type="ECO:0000256" key="5">
    <source>
        <dbReference type="SAM" id="Phobius"/>
    </source>
</evidence>
<feature type="transmembrane region" description="Helical" evidence="5">
    <location>
        <begin position="82"/>
        <end position="103"/>
    </location>
</feature>
<dbReference type="GO" id="GO:0016020">
    <property type="term" value="C:membrane"/>
    <property type="evidence" value="ECO:0007669"/>
    <property type="project" value="UniProtKB-SubCell"/>
</dbReference>
<sequence>MTKKDASNNNFALDLSNDSLKKTPVDDGIDYERHPEAKGEVINGEFIKDSGMNWVVAALFLVGDMAGGGIVALPTAVQQCGFVGGIILCIIMALCATVSAVLLGKSWEHLPVRWPEYRLHCRKPYAEIGYRALGHRVK</sequence>
<protein>
    <submittedName>
        <fullName evidence="8">Aa_trans domain-containing protein</fullName>
    </submittedName>
</protein>
<keyword evidence="4 5" id="KW-0472">Membrane</keyword>
<dbReference type="Pfam" id="PF01490">
    <property type="entry name" value="Aa_trans"/>
    <property type="match status" value="1"/>
</dbReference>
<evidence type="ECO:0000256" key="4">
    <source>
        <dbReference type="ARBA" id="ARBA00023136"/>
    </source>
</evidence>
<evidence type="ECO:0000256" key="2">
    <source>
        <dbReference type="ARBA" id="ARBA00022692"/>
    </source>
</evidence>
<evidence type="ECO:0000313" key="7">
    <source>
        <dbReference type="Proteomes" id="UP000095284"/>
    </source>
</evidence>